<dbReference type="Proteomes" id="UP001165189">
    <property type="component" value="Unassembled WGS sequence"/>
</dbReference>
<evidence type="ECO:0000313" key="3">
    <source>
        <dbReference type="Proteomes" id="UP001165189"/>
    </source>
</evidence>
<reference evidence="2" key="1">
    <citation type="submission" date="2023-04" db="EMBL/GenBank/DDBJ databases">
        <title>Aspergillus oryzae var. brunneus NBRC 4377.</title>
        <authorList>
            <person name="Ichikawa N."/>
            <person name="Sato H."/>
            <person name="Tonouchi N."/>
        </authorList>
    </citation>
    <scope>NUCLEOTIDE SEQUENCE</scope>
    <source>
        <strain evidence="2">NBRC 4377</strain>
    </source>
</reference>
<feature type="compositionally biased region" description="Basic residues" evidence="1">
    <location>
        <begin position="199"/>
        <end position="213"/>
    </location>
</feature>
<keyword evidence="3" id="KW-1185">Reference proteome</keyword>
<sequence length="345" mass="38400">MTAFSRFPQAWILRLTVPPADRITFHASHIQSLQFKEGDLVCGLYRVQERTPSKAVLELLFKGEVSGRMVIRFWEDGEDVVFCTETIMWTRKVKAGQGKRVIVPLENPMLKFLHEMAAWWLIDSGVTYLLDLKGNSPLEANQPSLTSDSKYIPLEGDTANFPIISNAMVIQSMRRSGYCSGWDADISGSDARPASLKSRVGKTCRLGRRRKHSGGNAHNHSSAVPHNVSGLDSRITTRYKDIAAATEEDPGYEAEDDERGRTTLKSRRYSPLSLGRIYELPGSFPEPDESAYDTAPEDTASPSEEGSSDLSHERLLTAMEATVCLILDKKCDLLFWVPTCPSLAL</sequence>
<feature type="region of interest" description="Disordered" evidence="1">
    <location>
        <begin position="190"/>
        <end position="230"/>
    </location>
</feature>
<feature type="region of interest" description="Disordered" evidence="1">
    <location>
        <begin position="280"/>
        <end position="310"/>
    </location>
</feature>
<feature type="compositionally biased region" description="Polar residues" evidence="1">
    <location>
        <begin position="300"/>
        <end position="309"/>
    </location>
</feature>
<accession>A0ABQ6KMS4</accession>
<evidence type="ECO:0000313" key="2">
    <source>
        <dbReference type="EMBL" id="GMG45246.1"/>
    </source>
</evidence>
<comment type="caution">
    <text evidence="2">The sequence shown here is derived from an EMBL/GenBank/DDBJ whole genome shotgun (WGS) entry which is preliminary data.</text>
</comment>
<name>A0ABQ6KMS4_ASPOZ</name>
<organism evidence="2 3">
    <name type="scientific">Aspergillus oryzae var. brunneus</name>
    <dbReference type="NCBI Taxonomy" id="332754"/>
    <lineage>
        <taxon>Eukaryota</taxon>
        <taxon>Fungi</taxon>
        <taxon>Dikarya</taxon>
        <taxon>Ascomycota</taxon>
        <taxon>Pezizomycotina</taxon>
        <taxon>Eurotiomycetes</taxon>
        <taxon>Eurotiomycetidae</taxon>
        <taxon>Eurotiales</taxon>
        <taxon>Aspergillaceae</taxon>
        <taxon>Aspergillus</taxon>
        <taxon>Aspergillus subgen. Circumdati</taxon>
    </lineage>
</organism>
<evidence type="ECO:0000256" key="1">
    <source>
        <dbReference type="SAM" id="MobiDB-lite"/>
    </source>
</evidence>
<proteinExistence type="predicted"/>
<dbReference type="EMBL" id="BSYB01000014">
    <property type="protein sequence ID" value="GMG45246.1"/>
    <property type="molecule type" value="Genomic_DNA"/>
</dbReference>
<gene>
    <name evidence="2" type="ORF">Aory05_000413000</name>
</gene>
<protein>
    <submittedName>
        <fullName evidence="2">Unnamed protein product</fullName>
    </submittedName>
</protein>